<feature type="region of interest" description="Disordered" evidence="1">
    <location>
        <begin position="84"/>
        <end position="106"/>
    </location>
</feature>
<protein>
    <recommendedName>
        <fullName evidence="5">Integral membrane protein</fullName>
    </recommendedName>
</protein>
<accession>A0ABY4TRT0</accession>
<dbReference type="EMBL" id="CP098401">
    <property type="protein sequence ID" value="URW75104.1"/>
    <property type="molecule type" value="Genomic_DNA"/>
</dbReference>
<proteinExistence type="predicted"/>
<evidence type="ECO:0000256" key="2">
    <source>
        <dbReference type="SAM" id="Phobius"/>
    </source>
</evidence>
<dbReference type="RefSeq" id="WP_250750712.1">
    <property type="nucleotide sequence ID" value="NZ_CP098401.1"/>
</dbReference>
<evidence type="ECO:0008006" key="5">
    <source>
        <dbReference type="Google" id="ProtNLM"/>
    </source>
</evidence>
<evidence type="ECO:0000313" key="3">
    <source>
        <dbReference type="EMBL" id="URW75104.1"/>
    </source>
</evidence>
<feature type="transmembrane region" description="Helical" evidence="2">
    <location>
        <begin position="56"/>
        <end position="81"/>
    </location>
</feature>
<feature type="compositionally biased region" description="Basic and acidic residues" evidence="1">
    <location>
        <begin position="86"/>
        <end position="106"/>
    </location>
</feature>
<evidence type="ECO:0000313" key="4">
    <source>
        <dbReference type="Proteomes" id="UP001055580"/>
    </source>
</evidence>
<keyword evidence="2" id="KW-0472">Membrane</keyword>
<organism evidence="3 4">
    <name type="scientific">Sphingomonas donggukensis</name>
    <dbReference type="NCBI Taxonomy" id="2949093"/>
    <lineage>
        <taxon>Bacteria</taxon>
        <taxon>Pseudomonadati</taxon>
        <taxon>Pseudomonadota</taxon>
        <taxon>Alphaproteobacteria</taxon>
        <taxon>Sphingomonadales</taxon>
        <taxon>Sphingomonadaceae</taxon>
        <taxon>Sphingomonas</taxon>
    </lineage>
</organism>
<keyword evidence="4" id="KW-1185">Reference proteome</keyword>
<keyword evidence="2" id="KW-0812">Transmembrane</keyword>
<keyword evidence="2" id="KW-1133">Transmembrane helix</keyword>
<reference evidence="3" key="1">
    <citation type="submission" date="2022-05" db="EMBL/GenBank/DDBJ databases">
        <title>Sphingomonas sp. strain RMG20 Genome sequencing and assembly.</title>
        <authorList>
            <person name="Kim I."/>
        </authorList>
    </citation>
    <scope>NUCLEOTIDE SEQUENCE</scope>
    <source>
        <strain evidence="3">RMG20</strain>
    </source>
</reference>
<name>A0ABY4TRT0_9SPHN</name>
<dbReference type="Proteomes" id="UP001055580">
    <property type="component" value="Chromosome"/>
</dbReference>
<gene>
    <name evidence="3" type="ORF">M9980_11155</name>
</gene>
<feature type="transmembrane region" description="Helical" evidence="2">
    <location>
        <begin position="30"/>
        <end position="50"/>
    </location>
</feature>
<sequence length="106" mass="11444">MRKDMPERGPLDDPAYAAFAWARFRRIMRWMALASAVAAAVAVAVLWHAVGPLPVHMAIATALGVGLSVLLAAALMGLMFLSSGSGHDEAVDRADLREDAESWRDR</sequence>
<evidence type="ECO:0000256" key="1">
    <source>
        <dbReference type="SAM" id="MobiDB-lite"/>
    </source>
</evidence>